<reference evidence="2" key="2">
    <citation type="submission" date="2025-08" db="UniProtKB">
        <authorList>
            <consortium name="Ensembl"/>
        </authorList>
    </citation>
    <scope>IDENTIFICATION</scope>
</reference>
<dbReference type="Proteomes" id="UP000694400">
    <property type="component" value="Chromosome 5"/>
</dbReference>
<sequence>PNYLSRLSSGLSWSKLRASSLPRKASWSYWKPGPSSWCCCCCCAAPGRARSCRTVGLPRPPGTSRSSINFLFLHRSPKFTTRANSVLPEPGHSSARRPERELLVAT</sequence>
<name>A0A8B9ZEW5_ANAPL</name>
<reference evidence="2" key="1">
    <citation type="submission" date="2019-08" db="EMBL/GenBank/DDBJ databases">
        <title>Three high-quality genomes provides insights into domestication of ducks.</title>
        <authorList>
            <person name="Hou Z.C."/>
            <person name="Zhu F."/>
            <person name="Yin Z.T."/>
            <person name="Zhang F."/>
        </authorList>
    </citation>
    <scope>NUCLEOTIDE SEQUENCE [LARGE SCALE GENOMIC DNA]</scope>
</reference>
<feature type="region of interest" description="Disordered" evidence="1">
    <location>
        <begin position="83"/>
        <end position="106"/>
    </location>
</feature>
<evidence type="ECO:0000313" key="3">
    <source>
        <dbReference type="Proteomes" id="UP000694400"/>
    </source>
</evidence>
<evidence type="ECO:0000313" key="2">
    <source>
        <dbReference type="Ensembl" id="ENSAPLP00020012578.1"/>
    </source>
</evidence>
<organism evidence="2 3">
    <name type="scientific">Anas platyrhynchos</name>
    <name type="common">Mallard</name>
    <name type="synonym">Anas boschas</name>
    <dbReference type="NCBI Taxonomy" id="8839"/>
    <lineage>
        <taxon>Eukaryota</taxon>
        <taxon>Metazoa</taxon>
        <taxon>Chordata</taxon>
        <taxon>Craniata</taxon>
        <taxon>Vertebrata</taxon>
        <taxon>Euteleostomi</taxon>
        <taxon>Archelosauria</taxon>
        <taxon>Archosauria</taxon>
        <taxon>Dinosauria</taxon>
        <taxon>Saurischia</taxon>
        <taxon>Theropoda</taxon>
        <taxon>Coelurosauria</taxon>
        <taxon>Aves</taxon>
        <taxon>Neognathae</taxon>
        <taxon>Galloanserae</taxon>
        <taxon>Anseriformes</taxon>
        <taxon>Anatidae</taxon>
        <taxon>Anatinae</taxon>
        <taxon>Anas</taxon>
    </lineage>
</organism>
<feature type="compositionally biased region" description="Basic and acidic residues" evidence="1">
    <location>
        <begin position="96"/>
        <end position="106"/>
    </location>
</feature>
<evidence type="ECO:0000256" key="1">
    <source>
        <dbReference type="SAM" id="MobiDB-lite"/>
    </source>
</evidence>
<accession>A0A8B9ZEW5</accession>
<proteinExistence type="predicted"/>
<dbReference type="Ensembl" id="ENSAPLT00020013538.1">
    <property type="protein sequence ID" value="ENSAPLP00020012578.1"/>
    <property type="gene ID" value="ENSAPLG00020009222.1"/>
</dbReference>
<reference evidence="2" key="3">
    <citation type="submission" date="2025-09" db="UniProtKB">
        <authorList>
            <consortium name="Ensembl"/>
        </authorList>
    </citation>
    <scope>IDENTIFICATION</scope>
</reference>
<protein>
    <submittedName>
        <fullName evidence="2">Uncharacterized protein</fullName>
    </submittedName>
</protein>
<dbReference type="AlphaFoldDB" id="A0A8B9ZEW5"/>